<accession>A0A4Q9DWE7</accession>
<dbReference type="AlphaFoldDB" id="A0A4Q9DWE7"/>
<dbReference type="Pfam" id="PF00248">
    <property type="entry name" value="Aldo_ket_red"/>
    <property type="match status" value="1"/>
</dbReference>
<comment type="caution">
    <text evidence="2">The sequence shown here is derived from an EMBL/GenBank/DDBJ whole genome shotgun (WGS) entry which is preliminary data.</text>
</comment>
<dbReference type="InterPro" id="IPR036812">
    <property type="entry name" value="NAD(P)_OxRdtase_dom_sf"/>
</dbReference>
<reference evidence="2 3" key="1">
    <citation type="submission" date="2019-02" db="EMBL/GenBank/DDBJ databases">
        <title>Paenibacillus sp. nov., isolated from surface-sterilized tissue of Thalictrum simplex L.</title>
        <authorList>
            <person name="Tuo L."/>
        </authorList>
    </citation>
    <scope>NUCLEOTIDE SEQUENCE [LARGE SCALE GENOMIC DNA]</scope>
    <source>
        <strain evidence="2 3">N2SHLJ1</strain>
    </source>
</reference>
<dbReference type="Gene3D" id="3.20.20.100">
    <property type="entry name" value="NADP-dependent oxidoreductase domain"/>
    <property type="match status" value="1"/>
</dbReference>
<keyword evidence="3" id="KW-1185">Reference proteome</keyword>
<organism evidence="2 3">
    <name type="scientific">Paenibacillus thalictri</name>
    <dbReference type="NCBI Taxonomy" id="2527873"/>
    <lineage>
        <taxon>Bacteria</taxon>
        <taxon>Bacillati</taxon>
        <taxon>Bacillota</taxon>
        <taxon>Bacilli</taxon>
        <taxon>Bacillales</taxon>
        <taxon>Paenibacillaceae</taxon>
        <taxon>Paenibacillus</taxon>
    </lineage>
</organism>
<dbReference type="OrthoDB" id="9773828at2"/>
<evidence type="ECO:0000313" key="3">
    <source>
        <dbReference type="Proteomes" id="UP000293142"/>
    </source>
</evidence>
<gene>
    <name evidence="2" type="ORF">EYB31_03525</name>
</gene>
<dbReference type="EMBL" id="SIRE01000003">
    <property type="protein sequence ID" value="TBL81394.1"/>
    <property type="molecule type" value="Genomic_DNA"/>
</dbReference>
<dbReference type="Proteomes" id="UP000293142">
    <property type="component" value="Unassembled WGS sequence"/>
</dbReference>
<evidence type="ECO:0000313" key="2">
    <source>
        <dbReference type="EMBL" id="TBL81394.1"/>
    </source>
</evidence>
<dbReference type="InterPro" id="IPR023210">
    <property type="entry name" value="NADP_OxRdtase_dom"/>
</dbReference>
<evidence type="ECO:0000259" key="1">
    <source>
        <dbReference type="Pfam" id="PF00248"/>
    </source>
</evidence>
<feature type="domain" description="NADP-dependent oxidoreductase" evidence="1">
    <location>
        <begin position="2"/>
        <end position="53"/>
    </location>
</feature>
<name>A0A4Q9DWE7_9BACL</name>
<dbReference type="SUPFAM" id="SSF51430">
    <property type="entry name" value="NAD(P)-linked oxidoreductase"/>
    <property type="match status" value="1"/>
</dbReference>
<protein>
    <recommendedName>
        <fullName evidence="1">NADP-dependent oxidoreductase domain-containing protein</fullName>
    </recommendedName>
</protein>
<proteinExistence type="predicted"/>
<sequence>MEEQEVNPVRTAVKWVTQQPGITPAIIGASRPKQLDASLQAADMNTFTEQQLIWLDGLVLTATPLRI</sequence>